<comment type="caution">
    <text evidence="2">The sequence shown here is derived from an EMBL/GenBank/DDBJ whole genome shotgun (WGS) entry which is preliminary data.</text>
</comment>
<dbReference type="Gene3D" id="1.10.260.40">
    <property type="entry name" value="lambda repressor-like DNA-binding domains"/>
    <property type="match status" value="1"/>
</dbReference>
<dbReference type="GO" id="GO:0003677">
    <property type="term" value="F:DNA binding"/>
    <property type="evidence" value="ECO:0007669"/>
    <property type="project" value="InterPro"/>
</dbReference>
<dbReference type="CDD" id="cd00093">
    <property type="entry name" value="HTH_XRE"/>
    <property type="match status" value="1"/>
</dbReference>
<protein>
    <submittedName>
        <fullName evidence="2">Transcriptional regulator with XRE-family HTH domain</fullName>
    </submittedName>
</protein>
<dbReference type="AlphaFoldDB" id="A0AAE4APR1"/>
<dbReference type="InterPro" id="IPR010982">
    <property type="entry name" value="Lambda_DNA-bd_dom_sf"/>
</dbReference>
<sequence length="103" mass="11755">MTDNNEIQLLTPMDVMKNMANKARQLRLALNMPQVELARRVGVAVGTVKRFENTGAIQFKHLLQIALVLGRLDDFESVLRQDVLPKSLFGLKEPQKRQRARSK</sequence>
<dbReference type="PROSITE" id="PS50943">
    <property type="entry name" value="HTH_CROC1"/>
    <property type="match status" value="1"/>
</dbReference>
<dbReference type="Pfam" id="PF01381">
    <property type="entry name" value="HTH_3"/>
    <property type="match status" value="1"/>
</dbReference>
<accession>A0AAE4APR1</accession>
<evidence type="ECO:0000313" key="3">
    <source>
        <dbReference type="Proteomes" id="UP001238163"/>
    </source>
</evidence>
<dbReference type="EMBL" id="JAUSVL010000001">
    <property type="protein sequence ID" value="MDQ0290278.1"/>
    <property type="molecule type" value="Genomic_DNA"/>
</dbReference>
<dbReference type="Proteomes" id="UP001238163">
    <property type="component" value="Unassembled WGS sequence"/>
</dbReference>
<organism evidence="2 3">
    <name type="scientific">Oligosphaera ethanolica</name>
    <dbReference type="NCBI Taxonomy" id="760260"/>
    <lineage>
        <taxon>Bacteria</taxon>
        <taxon>Pseudomonadati</taxon>
        <taxon>Lentisphaerota</taxon>
        <taxon>Oligosphaeria</taxon>
        <taxon>Oligosphaerales</taxon>
        <taxon>Oligosphaeraceae</taxon>
        <taxon>Oligosphaera</taxon>
    </lineage>
</organism>
<evidence type="ECO:0000259" key="1">
    <source>
        <dbReference type="PROSITE" id="PS50943"/>
    </source>
</evidence>
<evidence type="ECO:0000313" key="2">
    <source>
        <dbReference type="EMBL" id="MDQ0290278.1"/>
    </source>
</evidence>
<keyword evidence="3" id="KW-1185">Reference proteome</keyword>
<reference evidence="2" key="1">
    <citation type="submission" date="2023-07" db="EMBL/GenBank/DDBJ databases">
        <title>Genomic Encyclopedia of Type Strains, Phase IV (KMG-IV): sequencing the most valuable type-strain genomes for metagenomic binning, comparative biology and taxonomic classification.</title>
        <authorList>
            <person name="Goeker M."/>
        </authorList>
    </citation>
    <scope>NUCLEOTIDE SEQUENCE</scope>
    <source>
        <strain evidence="2">DSM 24202</strain>
    </source>
</reference>
<dbReference type="SMART" id="SM00530">
    <property type="entry name" value="HTH_XRE"/>
    <property type="match status" value="1"/>
</dbReference>
<dbReference type="InterPro" id="IPR001387">
    <property type="entry name" value="Cro/C1-type_HTH"/>
</dbReference>
<dbReference type="RefSeq" id="WP_307261711.1">
    <property type="nucleotide sequence ID" value="NZ_JAUSVL010000001.1"/>
</dbReference>
<proteinExistence type="predicted"/>
<dbReference type="SUPFAM" id="SSF47413">
    <property type="entry name" value="lambda repressor-like DNA-binding domains"/>
    <property type="match status" value="1"/>
</dbReference>
<gene>
    <name evidence="2" type="ORF">J3R75_002385</name>
</gene>
<name>A0AAE4APR1_9BACT</name>
<feature type="domain" description="HTH cro/C1-type" evidence="1">
    <location>
        <begin position="24"/>
        <end position="75"/>
    </location>
</feature>